<feature type="region of interest" description="Disordered" evidence="1">
    <location>
        <begin position="290"/>
        <end position="460"/>
    </location>
</feature>
<evidence type="ECO:0000313" key="4">
    <source>
        <dbReference type="Proteomes" id="UP001152797"/>
    </source>
</evidence>
<feature type="compositionally biased region" description="Acidic residues" evidence="1">
    <location>
        <begin position="56"/>
        <end position="66"/>
    </location>
</feature>
<dbReference type="EMBL" id="CAMXCT010000962">
    <property type="protein sequence ID" value="CAI3985153.1"/>
    <property type="molecule type" value="Genomic_DNA"/>
</dbReference>
<name>A0A9P1C5L3_9DINO</name>
<dbReference type="EMBL" id="CAMXCT030000962">
    <property type="protein sequence ID" value="CAL4772465.1"/>
    <property type="molecule type" value="Genomic_DNA"/>
</dbReference>
<feature type="compositionally biased region" description="Basic and acidic residues" evidence="1">
    <location>
        <begin position="309"/>
        <end position="324"/>
    </location>
</feature>
<evidence type="ECO:0000256" key="1">
    <source>
        <dbReference type="SAM" id="MobiDB-lite"/>
    </source>
</evidence>
<evidence type="ECO:0000313" key="3">
    <source>
        <dbReference type="EMBL" id="CAL4772465.1"/>
    </source>
</evidence>
<dbReference type="EMBL" id="CAMXCT020000962">
    <property type="protein sequence ID" value="CAL1138528.1"/>
    <property type="molecule type" value="Genomic_DNA"/>
</dbReference>
<feature type="compositionally biased region" description="Basic and acidic residues" evidence="1">
    <location>
        <begin position="374"/>
        <end position="385"/>
    </location>
</feature>
<feature type="compositionally biased region" description="Polar residues" evidence="1">
    <location>
        <begin position="168"/>
        <end position="177"/>
    </location>
</feature>
<evidence type="ECO:0000313" key="2">
    <source>
        <dbReference type="EMBL" id="CAI3985153.1"/>
    </source>
</evidence>
<feature type="compositionally biased region" description="Acidic residues" evidence="1">
    <location>
        <begin position="325"/>
        <end position="334"/>
    </location>
</feature>
<sequence>MQLLFTSMEIQVPKKVVKQEAKYAKKFLVLIKRKLNRGQIPHDLNFRRLLALLEPDNGEDDSDESEMMAGNSSDEDDDSPTLPAAPSSELPAVPASELPAASASPVHEPEPGSPVPDPAIVLLSSQEDPEDDHDDAGAAMTDPVLRDEGPEDGEDMEPKKNVIEDEQGPSSGSNGDSTVPPPFDAVVEKKHVFEDDKTEDTNAKIKALQKMLADAKKLQTAKKAQKSLPKSAGESTERVVTVFDSLPFGDDTAETQIAPELCADAAQRFYDIDPPIAEFDSSSVVLRRQQFQVKHGDGDQEVSEPTAAGKEEEHPNPEDDKKEDEGENTSEEQDPGQADALAEIAAKRAAGTEGEETPPSAGSKKLTAEAETEGEGKDPKEEVARGDGGIEPEEPTVEPMGKPKDEPTEKPSKKRKSKGTENGTNNPNPKGPASKRSSEDAEKEDTKPRKRNPRAMPETFARRRCPNTLIGEHKFHAIRSVFTDDIKPLLTKYSHHEDQFWRFCNAEWADKEITPDTVHALAKEAARKYVAGNIAWFDLNTCPVLEVLLGCIVLLALNSRIEVLNEAYDFVEIFAGHAWVSRCMRNRGKKTASLDINLNQDENLNSPEWKSDPWNMLNESGFALALSTVLCCKWGEALVLLGLDCRSFCSMNAGTHQRAPWRPLGNEEYPSVQMGNLLCSRTCLLIYVIVAMSNTFFLEQPRGSYLPWHPRVMEVFRRLPQVYTTSWWMGLFKSLTPKRHIGWSNSWAISLIDGGRLSRARAKQYGLHLAKSAISYEKGGKKKYQGTSLLKSTGTYPPLFGRKLTRLHRLFCRRKYDKFPESNRNGQHLLVWFTSLDWGDLWDDAQMYDVMSWLRGSRFLDLQDWREAFPRKL</sequence>
<gene>
    <name evidence="2" type="ORF">C1SCF055_LOCUS12635</name>
</gene>
<accession>A0A9P1C5L3</accession>
<protein>
    <submittedName>
        <fullName evidence="2">Uncharacterized protein</fullName>
    </submittedName>
</protein>
<reference evidence="3 4" key="2">
    <citation type="submission" date="2024-05" db="EMBL/GenBank/DDBJ databases">
        <authorList>
            <person name="Chen Y."/>
            <person name="Shah S."/>
            <person name="Dougan E. K."/>
            <person name="Thang M."/>
            <person name="Chan C."/>
        </authorList>
    </citation>
    <scope>NUCLEOTIDE SEQUENCE [LARGE SCALE GENOMIC DNA]</scope>
</reference>
<reference evidence="2" key="1">
    <citation type="submission" date="2022-10" db="EMBL/GenBank/DDBJ databases">
        <authorList>
            <person name="Chen Y."/>
            <person name="Dougan E. K."/>
            <person name="Chan C."/>
            <person name="Rhodes N."/>
            <person name="Thang M."/>
        </authorList>
    </citation>
    <scope>NUCLEOTIDE SEQUENCE</scope>
</reference>
<organism evidence="2">
    <name type="scientific">Cladocopium goreaui</name>
    <dbReference type="NCBI Taxonomy" id="2562237"/>
    <lineage>
        <taxon>Eukaryota</taxon>
        <taxon>Sar</taxon>
        <taxon>Alveolata</taxon>
        <taxon>Dinophyceae</taxon>
        <taxon>Suessiales</taxon>
        <taxon>Symbiodiniaceae</taxon>
        <taxon>Cladocopium</taxon>
    </lineage>
</organism>
<feature type="compositionally biased region" description="Basic and acidic residues" evidence="1">
    <location>
        <begin position="436"/>
        <end position="447"/>
    </location>
</feature>
<comment type="caution">
    <text evidence="2">The sequence shown here is derived from an EMBL/GenBank/DDBJ whole genome shotgun (WGS) entry which is preliminary data.</text>
</comment>
<feature type="region of interest" description="Disordered" evidence="1">
    <location>
        <begin position="55"/>
        <end position="194"/>
    </location>
</feature>
<feature type="compositionally biased region" description="Low complexity" evidence="1">
    <location>
        <begin position="89"/>
        <end position="106"/>
    </location>
</feature>
<proteinExistence type="predicted"/>
<feature type="compositionally biased region" description="Basic and acidic residues" evidence="1">
    <location>
        <begin position="401"/>
        <end position="411"/>
    </location>
</feature>
<dbReference type="AlphaFoldDB" id="A0A9P1C5L3"/>
<keyword evidence="4" id="KW-1185">Reference proteome</keyword>
<dbReference type="Proteomes" id="UP001152797">
    <property type="component" value="Unassembled WGS sequence"/>
</dbReference>